<dbReference type="InterPro" id="IPR050469">
    <property type="entry name" value="Diguanylate_Cyclase"/>
</dbReference>
<feature type="domain" description="Response regulatory" evidence="4">
    <location>
        <begin position="126"/>
        <end position="243"/>
    </location>
</feature>
<dbReference type="PROSITE" id="PS50110">
    <property type="entry name" value="RESPONSE_REGULATORY"/>
    <property type="match status" value="2"/>
</dbReference>
<dbReference type="InterPro" id="IPR043128">
    <property type="entry name" value="Rev_trsase/Diguanyl_cyclase"/>
</dbReference>
<dbReference type="GO" id="GO:1902201">
    <property type="term" value="P:negative regulation of bacterial-type flagellum-dependent cell motility"/>
    <property type="evidence" value="ECO:0007669"/>
    <property type="project" value="TreeGrafter"/>
</dbReference>
<dbReference type="PANTHER" id="PTHR45138:SF9">
    <property type="entry name" value="DIGUANYLATE CYCLASE DGCM-RELATED"/>
    <property type="match status" value="1"/>
</dbReference>
<dbReference type="CDD" id="cd01949">
    <property type="entry name" value="GGDEF"/>
    <property type="match status" value="1"/>
</dbReference>
<dbReference type="InterPro" id="IPR001789">
    <property type="entry name" value="Sig_transdc_resp-reg_receiver"/>
</dbReference>
<feature type="domain" description="GGDEF" evidence="5">
    <location>
        <begin position="286"/>
        <end position="411"/>
    </location>
</feature>
<dbReference type="EMBL" id="QJUL01000036">
    <property type="protein sequence ID" value="TBU87644.1"/>
    <property type="molecule type" value="Genomic_DNA"/>
</dbReference>
<evidence type="ECO:0000259" key="5">
    <source>
        <dbReference type="PROSITE" id="PS50887"/>
    </source>
</evidence>
<comment type="caution">
    <text evidence="6">The sequence shown here is derived from an EMBL/GenBank/DDBJ whole genome shotgun (WGS) entry which is preliminary data.</text>
</comment>
<dbReference type="Gene3D" id="3.30.70.270">
    <property type="match status" value="1"/>
</dbReference>
<evidence type="ECO:0000313" key="7">
    <source>
        <dbReference type="EMBL" id="TBU99707.1"/>
    </source>
</evidence>
<protein>
    <recommendedName>
        <fullName evidence="1">diguanylate cyclase</fullName>
        <ecNumber evidence="1">2.7.7.65</ecNumber>
    </recommendedName>
</protein>
<evidence type="ECO:0000313" key="8">
    <source>
        <dbReference type="Proteomes" id="UP000291334"/>
    </source>
</evidence>
<proteinExistence type="predicted"/>
<dbReference type="EC" id="2.7.7.65" evidence="1"/>
<dbReference type="Pfam" id="PF00072">
    <property type="entry name" value="Response_reg"/>
    <property type="match status" value="1"/>
</dbReference>
<dbReference type="InterPro" id="IPR000160">
    <property type="entry name" value="GGDEF_dom"/>
</dbReference>
<dbReference type="SUPFAM" id="SSF52172">
    <property type="entry name" value="CheY-like"/>
    <property type="match status" value="2"/>
</dbReference>
<dbReference type="GO" id="GO:0052621">
    <property type="term" value="F:diguanylate cyclase activity"/>
    <property type="evidence" value="ECO:0007669"/>
    <property type="project" value="UniProtKB-EC"/>
</dbReference>
<dbReference type="GO" id="GO:0043709">
    <property type="term" value="P:cell adhesion involved in single-species biofilm formation"/>
    <property type="evidence" value="ECO:0007669"/>
    <property type="project" value="TreeGrafter"/>
</dbReference>
<evidence type="ECO:0000313" key="6">
    <source>
        <dbReference type="EMBL" id="TBU87644.1"/>
    </source>
</evidence>
<dbReference type="RefSeq" id="WP_131177837.1">
    <property type="nucleotide sequence ID" value="NZ_QJUL01000036.1"/>
</dbReference>
<dbReference type="InterPro" id="IPR029787">
    <property type="entry name" value="Nucleotide_cyclase"/>
</dbReference>
<evidence type="ECO:0000256" key="1">
    <source>
        <dbReference type="ARBA" id="ARBA00012528"/>
    </source>
</evidence>
<dbReference type="AlphaFoldDB" id="A0A4Q9QV86"/>
<dbReference type="GO" id="GO:0000160">
    <property type="term" value="P:phosphorelay signal transduction system"/>
    <property type="evidence" value="ECO:0007669"/>
    <property type="project" value="InterPro"/>
</dbReference>
<evidence type="ECO:0000256" key="3">
    <source>
        <dbReference type="PROSITE-ProRule" id="PRU00169"/>
    </source>
</evidence>
<dbReference type="CDD" id="cd19921">
    <property type="entry name" value="REC_1_GGDEF"/>
    <property type="match status" value="1"/>
</dbReference>
<dbReference type="SUPFAM" id="SSF55073">
    <property type="entry name" value="Nucleotide cyclase"/>
    <property type="match status" value="1"/>
</dbReference>
<gene>
    <name evidence="7" type="ORF">DNK34_24005</name>
    <name evidence="6" type="ORF">DNK44_19855</name>
</gene>
<dbReference type="SMART" id="SM00267">
    <property type="entry name" value="GGDEF"/>
    <property type="match status" value="1"/>
</dbReference>
<dbReference type="Gene3D" id="3.40.50.2300">
    <property type="match status" value="2"/>
</dbReference>
<dbReference type="OrthoDB" id="9803824at2"/>
<dbReference type="InterPro" id="IPR011006">
    <property type="entry name" value="CheY-like_superfamily"/>
</dbReference>
<dbReference type="NCBIfam" id="TIGR00254">
    <property type="entry name" value="GGDEF"/>
    <property type="match status" value="1"/>
</dbReference>
<keyword evidence="8" id="KW-1185">Reference proteome</keyword>
<dbReference type="Proteomes" id="UP000291334">
    <property type="component" value="Unassembled WGS sequence"/>
</dbReference>
<evidence type="ECO:0000259" key="4">
    <source>
        <dbReference type="PROSITE" id="PS50110"/>
    </source>
</evidence>
<dbReference type="GO" id="GO:0005886">
    <property type="term" value="C:plasma membrane"/>
    <property type="evidence" value="ECO:0007669"/>
    <property type="project" value="TreeGrafter"/>
</dbReference>
<dbReference type="PANTHER" id="PTHR45138">
    <property type="entry name" value="REGULATORY COMPONENTS OF SENSORY TRANSDUCTION SYSTEM"/>
    <property type="match status" value="1"/>
</dbReference>
<comment type="catalytic activity">
    <reaction evidence="2">
        <text>2 GTP = 3',3'-c-di-GMP + 2 diphosphate</text>
        <dbReference type="Rhea" id="RHEA:24898"/>
        <dbReference type="ChEBI" id="CHEBI:33019"/>
        <dbReference type="ChEBI" id="CHEBI:37565"/>
        <dbReference type="ChEBI" id="CHEBI:58805"/>
        <dbReference type="EC" id="2.7.7.65"/>
    </reaction>
</comment>
<dbReference type="EMBL" id="QJUM01000043">
    <property type="protein sequence ID" value="TBU99707.1"/>
    <property type="molecule type" value="Genomic_DNA"/>
</dbReference>
<feature type="modified residue" description="4-aspartylphosphate" evidence="3">
    <location>
        <position position="176"/>
    </location>
</feature>
<reference evidence="8 9" key="1">
    <citation type="submission" date="2018-06" db="EMBL/GenBank/DDBJ databases">
        <title>Three novel Pseudomonas species isolated from symptomatic oak.</title>
        <authorList>
            <person name="Bueno-Gonzalez V."/>
            <person name="Brady C."/>
        </authorList>
    </citation>
    <scope>NUCLEOTIDE SEQUENCE [LARGE SCALE GENOMIC DNA]</scope>
    <source>
        <strain evidence="7 8">P26B</strain>
        <strain evidence="6 9">P6B</strain>
    </source>
</reference>
<evidence type="ECO:0000256" key="2">
    <source>
        <dbReference type="ARBA" id="ARBA00034247"/>
    </source>
</evidence>
<dbReference type="SMART" id="SM00448">
    <property type="entry name" value="REC"/>
    <property type="match status" value="2"/>
</dbReference>
<sequence length="411" mass="46215">MRNILVIEDSPLVLKILEHLFRQEPDLQPVFCASLAEAEVMLDTSAELFFAAIVDLHLPDAPDGESVDLVMRHALPCIVLSGSYNEQRRDDLLLKGVVDYVLKESQHSYEYAFRLLHRLESNSQVKILVAEDSEATRHYIRHVLAPHRYQIIDACDGNEALRILKEQPDIDLLVVDHSMPGISGFELVKLLRQKMKRNELIILGLSADAKGSLSAMFIKHGADDFLRKPFCPEELNCRVISTLERRDLMRALKQAAQFDALTGLNNRRAFYEQGIQQFQQAQRGGRDLSVAMLDMDFFKQINDEHGHASGDAALIAFSRALSAAFPDALLGRLGGEEFAMVSQQDGEQLSLALDRLREQCARLKYALGAPPLSFSAGVYHGAPDDLESLLHLADQQLYRAKRQGRGRTLWQ</sequence>
<name>A0A4Q9QV86_9GAMM</name>
<feature type="modified residue" description="4-aspartylphosphate" evidence="3">
    <location>
        <position position="55"/>
    </location>
</feature>
<feature type="domain" description="Response regulatory" evidence="4">
    <location>
        <begin position="3"/>
        <end position="118"/>
    </location>
</feature>
<dbReference type="PROSITE" id="PS50887">
    <property type="entry name" value="GGDEF"/>
    <property type="match status" value="1"/>
</dbReference>
<dbReference type="Proteomes" id="UP000293172">
    <property type="component" value="Unassembled WGS sequence"/>
</dbReference>
<evidence type="ECO:0000313" key="9">
    <source>
        <dbReference type="Proteomes" id="UP000293172"/>
    </source>
</evidence>
<dbReference type="Pfam" id="PF00990">
    <property type="entry name" value="GGDEF"/>
    <property type="match status" value="1"/>
</dbReference>
<accession>A0A4Q9QV86</accession>
<organism evidence="6 9">
    <name type="scientific">Phytopseudomonas dryadis</name>
    <dbReference type="NCBI Taxonomy" id="2487520"/>
    <lineage>
        <taxon>Bacteria</taxon>
        <taxon>Pseudomonadati</taxon>
        <taxon>Pseudomonadota</taxon>
        <taxon>Gammaproteobacteria</taxon>
        <taxon>Pseudomonadales</taxon>
        <taxon>Pseudomonadaceae</taxon>
        <taxon>Phytopseudomonas</taxon>
    </lineage>
</organism>
<keyword evidence="3" id="KW-0597">Phosphoprotein</keyword>